<dbReference type="InterPro" id="IPR038081">
    <property type="entry name" value="CalX-like_sf"/>
</dbReference>
<dbReference type="Gene3D" id="2.60.40.2030">
    <property type="match status" value="1"/>
</dbReference>
<dbReference type="Pfam" id="PF18962">
    <property type="entry name" value="Por_Secre_tail"/>
    <property type="match status" value="1"/>
</dbReference>
<organism evidence="2">
    <name type="scientific">bioreactor metagenome</name>
    <dbReference type="NCBI Taxonomy" id="1076179"/>
    <lineage>
        <taxon>unclassified sequences</taxon>
        <taxon>metagenomes</taxon>
        <taxon>ecological metagenomes</taxon>
    </lineage>
</organism>
<evidence type="ECO:0000259" key="1">
    <source>
        <dbReference type="Pfam" id="PF18962"/>
    </source>
</evidence>
<dbReference type="InterPro" id="IPR013783">
    <property type="entry name" value="Ig-like_fold"/>
</dbReference>
<dbReference type="Gene3D" id="2.60.40.10">
    <property type="entry name" value="Immunoglobulins"/>
    <property type="match status" value="1"/>
</dbReference>
<name>A0A644UA97_9ZZZZ</name>
<dbReference type="AlphaFoldDB" id="A0A644UA97"/>
<dbReference type="InterPro" id="IPR049804">
    <property type="entry name" value="Choice_anch_L"/>
</dbReference>
<comment type="caution">
    <text evidence="2">The sequence shown here is derived from an EMBL/GenBank/DDBJ whole genome shotgun (WGS) entry which is preliminary data.</text>
</comment>
<proteinExistence type="predicted"/>
<accession>A0A644UA97</accession>
<dbReference type="EMBL" id="VSSQ01000091">
    <property type="protein sequence ID" value="MPL75780.1"/>
    <property type="molecule type" value="Genomic_DNA"/>
</dbReference>
<dbReference type="InterPro" id="IPR026444">
    <property type="entry name" value="Secre_tail"/>
</dbReference>
<protein>
    <recommendedName>
        <fullName evidence="1">Secretion system C-terminal sorting domain-containing protein</fullName>
    </recommendedName>
</protein>
<gene>
    <name evidence="2" type="ORF">SDC9_21611</name>
</gene>
<dbReference type="SUPFAM" id="SSF141072">
    <property type="entry name" value="CalX-like"/>
    <property type="match status" value="1"/>
</dbReference>
<evidence type="ECO:0000313" key="2">
    <source>
        <dbReference type="EMBL" id="MPL75780.1"/>
    </source>
</evidence>
<dbReference type="NCBIfam" id="TIGR04183">
    <property type="entry name" value="Por_Secre_tail"/>
    <property type="match status" value="1"/>
</dbReference>
<dbReference type="NCBIfam" id="NF038133">
    <property type="entry name" value="choice_anch_L"/>
    <property type="match status" value="1"/>
</dbReference>
<reference evidence="2" key="1">
    <citation type="submission" date="2019-08" db="EMBL/GenBank/DDBJ databases">
        <authorList>
            <person name="Kucharzyk K."/>
            <person name="Murdoch R.W."/>
            <person name="Higgins S."/>
            <person name="Loffler F."/>
        </authorList>
    </citation>
    <scope>NUCLEOTIDE SEQUENCE</scope>
</reference>
<sequence length="961" mass="103524">MLRLPVLLLFALLLFNNAGAQILPDYTVIEGVNPEVLVKQYLIGQGVETSNITYSGHENARGRFYGLSNIGIDAGVILTSGRASLSKGPNNQANATFQAGTPGDAALNQLSGSSTLDASVLEFDFVPQSNIVEFRYVFASEEYPEYANSSYNDVFGFFISGPDIYGPFPSPPGFPNGAQNIALVPQVLPPAYVSINNINHIVNNQYYVTNGTGSTPVQNPYIQYDGFTTVLTARAVVIPCQTYHIKLAVADISDRSYDSGVFLEANSFNSVGVQSAVSFTHAVVDTAVENCNNAALRFEISTLRSQPFVIHYELGGTAINGVDYELIADSVVIPVGALTAEVEIIPIVDNLPEPTKYVQVIYNTSFCEYIPDTALIWIKDYPEFKLLASNPQSIECGQEVFIRAGANGGIEPWEYYWDSGNPADTTDIIRVSPLTSTDYTVQVTDVCGNVVEAIIPVEVRGPVAVITQGNEINICLYDDLVLSVQGGTSWQWSTGETTQSITVAPLVNTVYSVTAFDNCGNSDQTEILVTVGLPFADAGEDQEICNGETVTLTANDTPNGSWLWTDMLSGDTYNGRIVNVSPATTRDYCVTVTDNCGNVVEDCITITLIQITADAGPDQVIAHGTNTRLTSSAAGGTPPYTYSWSPAELVTDPTSFETFTHNLYSSQNFTLEVTDSRGCVSTGSTVVTIEGGPLQVNPVAIEPVICRNESTEIRAIPGGGSNTYQTFSWTSSPPGFTSSEANPVVSPVITTVYTVEVFDGYNTATGSVTVSVNQLPVVLLAPQDDPRVVMISPVEIGLCVYDTLTLSAGNPGSTYQWSNGSTDQTIDIGTSGISFDIQTYQVMVHDPITGCSNEGSITVYFTFQYCSYGIGEKESDDRLLVYPNPSVEGIFNIRIEGLKGETMLDVYTAQGKLIKSEVCSISPGSTYNSSLLLSRSGNGFYFLKLSNNEVVIIRKLIIQQY</sequence>
<feature type="domain" description="Secretion system C-terminal sorting" evidence="1">
    <location>
        <begin position="881"/>
        <end position="958"/>
    </location>
</feature>